<dbReference type="AlphaFoldDB" id="A0AAN7LRE7"/>
<dbReference type="InterPro" id="IPR045865">
    <property type="entry name" value="ACT-like_dom_sf"/>
</dbReference>
<proteinExistence type="predicted"/>
<feature type="domain" description="ACT" evidence="3">
    <location>
        <begin position="391"/>
        <end position="433"/>
    </location>
</feature>
<dbReference type="PANTHER" id="PTHR31096">
    <property type="entry name" value="ACT DOMAIN-CONTAINING PROTEIN ACR4-RELATED"/>
    <property type="match status" value="1"/>
</dbReference>
<evidence type="ECO:0000256" key="1">
    <source>
        <dbReference type="ARBA" id="ARBA00022737"/>
    </source>
</evidence>
<dbReference type="InterPro" id="IPR002912">
    <property type="entry name" value="ACT_dom"/>
</dbReference>
<dbReference type="SUPFAM" id="SSF55021">
    <property type="entry name" value="ACT-like"/>
    <property type="match status" value="2"/>
</dbReference>
<dbReference type="Gene3D" id="3.30.70.260">
    <property type="match status" value="1"/>
</dbReference>
<comment type="caution">
    <text evidence="4">The sequence shown here is derived from an EMBL/GenBank/DDBJ whole genome shotgun (WGS) entry which is preliminary data.</text>
</comment>
<gene>
    <name evidence="4" type="ORF">SAY86_002684</name>
</gene>
<dbReference type="PROSITE" id="PS51671">
    <property type="entry name" value="ACT"/>
    <property type="match status" value="2"/>
</dbReference>
<dbReference type="InterPro" id="IPR040217">
    <property type="entry name" value="ACR1-12"/>
</dbReference>
<feature type="domain" description="ACT" evidence="3">
    <location>
        <begin position="145"/>
        <end position="228"/>
    </location>
</feature>
<evidence type="ECO:0000256" key="2">
    <source>
        <dbReference type="RuleBase" id="RU369043"/>
    </source>
</evidence>
<comment type="function">
    <text evidence="2">Binds amino acids.</text>
</comment>
<organism evidence="4 5">
    <name type="scientific">Trapa natans</name>
    <name type="common">Water chestnut</name>
    <dbReference type="NCBI Taxonomy" id="22666"/>
    <lineage>
        <taxon>Eukaryota</taxon>
        <taxon>Viridiplantae</taxon>
        <taxon>Streptophyta</taxon>
        <taxon>Embryophyta</taxon>
        <taxon>Tracheophyta</taxon>
        <taxon>Spermatophyta</taxon>
        <taxon>Magnoliopsida</taxon>
        <taxon>eudicotyledons</taxon>
        <taxon>Gunneridae</taxon>
        <taxon>Pentapetalae</taxon>
        <taxon>rosids</taxon>
        <taxon>malvids</taxon>
        <taxon>Myrtales</taxon>
        <taxon>Lythraceae</taxon>
        <taxon>Trapa</taxon>
    </lineage>
</organism>
<name>A0AAN7LRE7_TRANT</name>
<dbReference type="GO" id="GO:0016597">
    <property type="term" value="F:amino acid binding"/>
    <property type="evidence" value="ECO:0007669"/>
    <property type="project" value="UniProtKB-UniRule"/>
</dbReference>
<sequence length="433" mass="49387">MEPHHTYITNWCGGDFDRRYSGVVSAAYEPYFDPITSGSRRIHTCEENWVSQVNGEIKNEILLEMVQLLTGLDLLISKSYVSTDATWFMNVFHVTDQNRNKLTDESLKSYIQETLCATKRVKPRREPSRIMDQCRSRYTRTNCATLEVVGVDRPGLLSEISDVLSDLGCGIASVVGWTQKGWVACVIHIEDEASPNEPITNLYHLIIIKRRLEHVAENHRKRGEWLSVSLMIPGAKRVHTERRLHQLMAVGRDCERCSRSCWELFSGSCECEMPHVRIERWEHMGHSVVTIRTRDRPKLLFDIICVLTDLGFVISHAFTKSDATMAKQEYFIRKKEGGSLDEDGEKDRLTRRLIAAVVRRVSKVLLVHMISCSMNTCVIFEVGVKTLQGVRLDFEGESRRGLLGDVTQVLRENGVSIMEAETRTHGERAIGSF</sequence>
<evidence type="ECO:0000313" key="4">
    <source>
        <dbReference type="EMBL" id="KAK4785995.1"/>
    </source>
</evidence>
<dbReference type="Proteomes" id="UP001346149">
    <property type="component" value="Unassembled WGS sequence"/>
</dbReference>
<protein>
    <recommendedName>
        <fullName evidence="2">ACT domain-containing protein ACR</fullName>
    </recommendedName>
    <alternativeName>
        <fullName evidence="2">Protein ACT DOMAIN REPEATS</fullName>
    </alternativeName>
</protein>
<keyword evidence="5" id="KW-1185">Reference proteome</keyword>
<evidence type="ECO:0000313" key="5">
    <source>
        <dbReference type="Proteomes" id="UP001346149"/>
    </source>
</evidence>
<dbReference type="EMBL" id="JAXQNO010000013">
    <property type="protein sequence ID" value="KAK4785995.1"/>
    <property type="molecule type" value="Genomic_DNA"/>
</dbReference>
<evidence type="ECO:0000259" key="3">
    <source>
        <dbReference type="PROSITE" id="PS51671"/>
    </source>
</evidence>
<dbReference type="PANTHER" id="PTHR31096:SF7">
    <property type="entry name" value="ACT DOMAIN-CONTAINING PROTEIN ACR1"/>
    <property type="match status" value="1"/>
</dbReference>
<reference evidence="4 5" key="1">
    <citation type="journal article" date="2023" name="Hortic Res">
        <title>Pangenome of water caltrop reveals structural variations and asymmetric subgenome divergence after allopolyploidization.</title>
        <authorList>
            <person name="Zhang X."/>
            <person name="Chen Y."/>
            <person name="Wang L."/>
            <person name="Yuan Y."/>
            <person name="Fang M."/>
            <person name="Shi L."/>
            <person name="Lu R."/>
            <person name="Comes H.P."/>
            <person name="Ma Y."/>
            <person name="Chen Y."/>
            <person name="Huang G."/>
            <person name="Zhou Y."/>
            <person name="Zheng Z."/>
            <person name="Qiu Y."/>
        </authorList>
    </citation>
    <scope>NUCLEOTIDE SEQUENCE [LARGE SCALE GENOMIC DNA]</scope>
    <source>
        <strain evidence="4">F231</strain>
    </source>
</reference>
<accession>A0AAN7LRE7</accession>
<keyword evidence="1 2" id="KW-0677">Repeat</keyword>